<keyword evidence="2" id="KW-1185">Reference proteome</keyword>
<accession>A0A919TS51</accession>
<reference evidence="1" key="1">
    <citation type="submission" date="2021-01" db="EMBL/GenBank/DDBJ databases">
        <title>Whole genome shotgun sequence of Actinoplanes tereljensis NBRC 105297.</title>
        <authorList>
            <person name="Komaki H."/>
            <person name="Tamura T."/>
        </authorList>
    </citation>
    <scope>NUCLEOTIDE SEQUENCE</scope>
    <source>
        <strain evidence="1">NBRC 105297</strain>
    </source>
</reference>
<name>A0A919TS51_9ACTN</name>
<dbReference type="EMBL" id="BOMY01000012">
    <property type="protein sequence ID" value="GIF19025.1"/>
    <property type="molecule type" value="Genomic_DNA"/>
</dbReference>
<dbReference type="Proteomes" id="UP000623608">
    <property type="component" value="Unassembled WGS sequence"/>
</dbReference>
<gene>
    <name evidence="1" type="ORF">Ate02nite_17550</name>
</gene>
<dbReference type="AlphaFoldDB" id="A0A919TS51"/>
<evidence type="ECO:0000313" key="2">
    <source>
        <dbReference type="Proteomes" id="UP000623608"/>
    </source>
</evidence>
<proteinExistence type="predicted"/>
<evidence type="ECO:0000313" key="1">
    <source>
        <dbReference type="EMBL" id="GIF19025.1"/>
    </source>
</evidence>
<organism evidence="1 2">
    <name type="scientific">Paractinoplanes tereljensis</name>
    <dbReference type="NCBI Taxonomy" id="571912"/>
    <lineage>
        <taxon>Bacteria</taxon>
        <taxon>Bacillati</taxon>
        <taxon>Actinomycetota</taxon>
        <taxon>Actinomycetes</taxon>
        <taxon>Micromonosporales</taxon>
        <taxon>Micromonosporaceae</taxon>
        <taxon>Paractinoplanes</taxon>
    </lineage>
</organism>
<sequence>MDELVAAARELANAGRSERALALLDAAVADRVGRAALDLAAAEVALAGVWFSDSGQAGKRLEVCGSEPGWQLDFLRLQYDYSQLLHTGDELRLGPWGKAPAAITGDEAGARALAIEVARWAAAIGATRLHARVAAFLAGADPLAEPEHD</sequence>
<comment type="caution">
    <text evidence="1">The sequence shown here is derived from an EMBL/GenBank/DDBJ whole genome shotgun (WGS) entry which is preliminary data.</text>
</comment>
<protein>
    <submittedName>
        <fullName evidence="1">Uncharacterized protein</fullName>
    </submittedName>
</protein>